<keyword evidence="2" id="KW-1185">Reference proteome</keyword>
<protein>
    <submittedName>
        <fullName evidence="1">Uncharacterized protein</fullName>
    </submittedName>
</protein>
<dbReference type="EMBL" id="JBHTLQ010000015">
    <property type="protein sequence ID" value="MFD1190682.1"/>
    <property type="molecule type" value="Genomic_DNA"/>
</dbReference>
<sequence>MADAADNDHAYRVLAAAFDASFYRLAYPDVAQQGGEPLRHYVDAGWRELRDPAPWFSSKAYLEANPDVAGSDPFHHYLEQGWREGRAIAASAYALDYVWLKRDAGHATAWRFDPPRPRPSVAATAPPAGPSLDEARAMIAPEFDADYYLWANSDVADLGLDPLEHYLTNGWREGRNPNLAFSARDYLELNPDVGAAGLNPFFHWLAAGRAEGRTPGYDLGFRHQVISGLESMEKRLATAAQRAAKVERDPASALEAALATRRSVRGDLHITFSHDDYTANVGGVQLCLQREDAAMGALGRDHLHLFPATHWPIVRPAGAVGALGVLLNGAPVGVFDADTIAAALKPAPTGAQTSFAIHNMLGHQPDEVVAILRAAGLSKGFLWLHDFTSLCAGYHLMRNEVADCAAPPADSPACHLCVFGAQRAWHVAAHAALFRALDLTVAAPSQSVYDLWRARTTAPVDQPYVIAPLARLVPRAAPKRALRHGPLRVAFLGMPSPHKGWPAFQALAERFSGDPRYEFWHLASRPVKAARLAFQEVAVTLETPRAMLDALETLQIDVAVLWSLCRETFSYTAHEAVAAGVAILTRPDSGNIAAFVAEGGHGRVLSDESQLTALFESGEVLALARGQRSPQHADLAMSALTADLLEDA</sequence>
<evidence type="ECO:0000313" key="1">
    <source>
        <dbReference type="EMBL" id="MFD1190682.1"/>
    </source>
</evidence>
<dbReference type="RefSeq" id="WP_377353318.1">
    <property type="nucleotide sequence ID" value="NZ_JBHTLQ010000015.1"/>
</dbReference>
<dbReference type="Gene3D" id="3.40.50.2000">
    <property type="entry name" value="Glycogen Phosphorylase B"/>
    <property type="match status" value="1"/>
</dbReference>
<dbReference type="SUPFAM" id="SSF53756">
    <property type="entry name" value="UDP-Glycosyltransferase/glycogen phosphorylase"/>
    <property type="match status" value="1"/>
</dbReference>
<accession>A0ABW3T1T2</accession>
<evidence type="ECO:0000313" key="2">
    <source>
        <dbReference type="Proteomes" id="UP001597216"/>
    </source>
</evidence>
<gene>
    <name evidence="1" type="ORF">ACFQ27_08840</name>
</gene>
<reference evidence="2" key="1">
    <citation type="journal article" date="2019" name="Int. J. Syst. Evol. Microbiol.">
        <title>The Global Catalogue of Microorganisms (GCM) 10K type strain sequencing project: providing services to taxonomists for standard genome sequencing and annotation.</title>
        <authorList>
            <consortium name="The Broad Institute Genomics Platform"/>
            <consortium name="The Broad Institute Genome Sequencing Center for Infectious Disease"/>
            <person name="Wu L."/>
            <person name="Ma J."/>
        </authorList>
    </citation>
    <scope>NUCLEOTIDE SEQUENCE [LARGE SCALE GENOMIC DNA]</scope>
    <source>
        <strain evidence="2">CCUG 55074</strain>
    </source>
</reference>
<comment type="caution">
    <text evidence="1">The sequence shown here is derived from an EMBL/GenBank/DDBJ whole genome shotgun (WGS) entry which is preliminary data.</text>
</comment>
<dbReference type="Proteomes" id="UP001597216">
    <property type="component" value="Unassembled WGS sequence"/>
</dbReference>
<name>A0ABW3T1T2_9CAUL</name>
<organism evidence="1 2">
    <name type="scientific">Phenylobacterium conjunctum</name>
    <dbReference type="NCBI Taxonomy" id="1298959"/>
    <lineage>
        <taxon>Bacteria</taxon>
        <taxon>Pseudomonadati</taxon>
        <taxon>Pseudomonadota</taxon>
        <taxon>Alphaproteobacteria</taxon>
        <taxon>Caulobacterales</taxon>
        <taxon>Caulobacteraceae</taxon>
        <taxon>Phenylobacterium</taxon>
    </lineage>
</organism>
<proteinExistence type="predicted"/>